<feature type="domain" description="Serine-threonine/tyrosine-protein kinase catalytic" evidence="1">
    <location>
        <begin position="12"/>
        <end position="90"/>
    </location>
</feature>
<organism evidence="2 3">
    <name type="scientific">Rhizopogon vinicolor AM-OR11-026</name>
    <dbReference type="NCBI Taxonomy" id="1314800"/>
    <lineage>
        <taxon>Eukaryota</taxon>
        <taxon>Fungi</taxon>
        <taxon>Dikarya</taxon>
        <taxon>Basidiomycota</taxon>
        <taxon>Agaricomycotina</taxon>
        <taxon>Agaricomycetes</taxon>
        <taxon>Agaricomycetidae</taxon>
        <taxon>Boletales</taxon>
        <taxon>Suillineae</taxon>
        <taxon>Rhizopogonaceae</taxon>
        <taxon>Rhizopogon</taxon>
    </lineage>
</organism>
<dbReference type="Gene3D" id="1.10.510.10">
    <property type="entry name" value="Transferase(Phosphotransferase) domain 1"/>
    <property type="match status" value="1"/>
</dbReference>
<dbReference type="OrthoDB" id="4062651at2759"/>
<dbReference type="InterPro" id="IPR001245">
    <property type="entry name" value="Ser-Thr/Tyr_kinase_cat_dom"/>
</dbReference>
<evidence type="ECO:0000313" key="2">
    <source>
        <dbReference type="EMBL" id="OAX40902.1"/>
    </source>
</evidence>
<keyword evidence="3" id="KW-1185">Reference proteome</keyword>
<dbReference type="InterPro" id="IPR011009">
    <property type="entry name" value="Kinase-like_dom_sf"/>
</dbReference>
<dbReference type="GO" id="GO:0004672">
    <property type="term" value="F:protein kinase activity"/>
    <property type="evidence" value="ECO:0007669"/>
    <property type="project" value="InterPro"/>
</dbReference>
<evidence type="ECO:0000259" key="1">
    <source>
        <dbReference type="Pfam" id="PF07714"/>
    </source>
</evidence>
<sequence length="109" mass="12217">MEPRTISELSSIIRCISDDAHKTCLVAPCMTNGNVRDYLQANPNTHRSLLVRVTFAYTRASYVLEILDVAHGLEYLHSMQPTIIHDNLCLADFGIVAIRDSHGQMIMTT</sequence>
<name>A0A1B7N7S8_9AGAM</name>
<dbReference type="InParanoid" id="A0A1B7N7S8"/>
<gene>
    <name evidence="2" type="ORF">K503DRAFT_564168</name>
</gene>
<reference evidence="2 3" key="1">
    <citation type="submission" date="2016-06" db="EMBL/GenBank/DDBJ databases">
        <title>Comparative genomics of the ectomycorrhizal sister species Rhizopogon vinicolor and Rhizopogon vesiculosus (Basidiomycota: Boletales) reveals a divergence of the mating type B locus.</title>
        <authorList>
            <consortium name="DOE Joint Genome Institute"/>
            <person name="Mujic A.B."/>
            <person name="Kuo A."/>
            <person name="Tritt A."/>
            <person name="Lipzen A."/>
            <person name="Chen C."/>
            <person name="Johnson J."/>
            <person name="Sharma A."/>
            <person name="Barry K."/>
            <person name="Grigoriev I.V."/>
            <person name="Spatafora J.W."/>
        </authorList>
    </citation>
    <scope>NUCLEOTIDE SEQUENCE [LARGE SCALE GENOMIC DNA]</scope>
    <source>
        <strain evidence="2 3">AM-OR11-026</strain>
    </source>
</reference>
<dbReference type="SUPFAM" id="SSF56112">
    <property type="entry name" value="Protein kinase-like (PK-like)"/>
    <property type="match status" value="1"/>
</dbReference>
<dbReference type="EMBL" id="KV448196">
    <property type="protein sequence ID" value="OAX40902.1"/>
    <property type="molecule type" value="Genomic_DNA"/>
</dbReference>
<proteinExistence type="predicted"/>
<evidence type="ECO:0000313" key="3">
    <source>
        <dbReference type="Proteomes" id="UP000092154"/>
    </source>
</evidence>
<accession>A0A1B7N7S8</accession>
<dbReference type="AlphaFoldDB" id="A0A1B7N7S8"/>
<dbReference type="Proteomes" id="UP000092154">
    <property type="component" value="Unassembled WGS sequence"/>
</dbReference>
<protein>
    <recommendedName>
        <fullName evidence="1">Serine-threonine/tyrosine-protein kinase catalytic domain-containing protein</fullName>
    </recommendedName>
</protein>
<dbReference type="Pfam" id="PF07714">
    <property type="entry name" value="PK_Tyr_Ser-Thr"/>
    <property type="match status" value="1"/>
</dbReference>